<dbReference type="AlphaFoldDB" id="A0A2P4R8Y4"/>
<name>A0A2P4R8Y4_9LACO</name>
<dbReference type="EMBL" id="PPWZ01000010">
    <property type="protein sequence ID" value="POH37690.1"/>
    <property type="molecule type" value="Genomic_DNA"/>
</dbReference>
<reference evidence="2" key="1">
    <citation type="submission" date="2018-01" db="EMBL/GenBank/DDBJ databases">
        <title>Genome sequnecing of Lactobacillus formosensis KACC 18721.</title>
        <authorList>
            <person name="Kim S.-J."/>
            <person name="Heo J."/>
        </authorList>
    </citation>
    <scope>NUCLEOTIDE SEQUENCE</scope>
    <source>
        <strain evidence="2">KACC 18721</strain>
    </source>
</reference>
<gene>
    <name evidence="2" type="ORF">C2R26_01705</name>
</gene>
<accession>A0A2P4R8Y4</accession>
<sequence length="70" mass="7921">MIWIYVVGVVAILFGIYQMVNSYKYVKVIQHHGNKTTSNFSALTVWYSFIFGLGITILGIVLIVTKGVFF</sequence>
<organism evidence="2">
    <name type="scientific">Companilactobacillus formosensis</name>
    <dbReference type="NCBI Taxonomy" id="1617889"/>
    <lineage>
        <taxon>Bacteria</taxon>
        <taxon>Bacillati</taxon>
        <taxon>Bacillota</taxon>
        <taxon>Bacilli</taxon>
        <taxon>Lactobacillales</taxon>
        <taxon>Lactobacillaceae</taxon>
        <taxon>Companilactobacillus</taxon>
    </lineage>
</organism>
<protein>
    <recommendedName>
        <fullName evidence="3">Immunity protein</fullName>
    </recommendedName>
</protein>
<keyword evidence="1" id="KW-0812">Transmembrane</keyword>
<evidence type="ECO:0000313" key="2">
    <source>
        <dbReference type="EMBL" id="POH37690.1"/>
    </source>
</evidence>
<comment type="caution">
    <text evidence="2">The sequence shown here is derived from an EMBL/GenBank/DDBJ whole genome shotgun (WGS) entry which is preliminary data.</text>
</comment>
<proteinExistence type="predicted"/>
<evidence type="ECO:0008006" key="3">
    <source>
        <dbReference type="Google" id="ProtNLM"/>
    </source>
</evidence>
<keyword evidence="1" id="KW-0472">Membrane</keyword>
<keyword evidence="1" id="KW-1133">Transmembrane helix</keyword>
<evidence type="ECO:0000256" key="1">
    <source>
        <dbReference type="SAM" id="Phobius"/>
    </source>
</evidence>
<feature type="transmembrane region" description="Helical" evidence="1">
    <location>
        <begin position="46"/>
        <end position="69"/>
    </location>
</feature>